<feature type="compositionally biased region" description="Acidic residues" evidence="1">
    <location>
        <begin position="284"/>
        <end position="297"/>
    </location>
</feature>
<feature type="compositionally biased region" description="Low complexity" evidence="1">
    <location>
        <begin position="193"/>
        <end position="218"/>
    </location>
</feature>
<dbReference type="InterPro" id="IPR008965">
    <property type="entry name" value="CBM2/CBM3_carb-bd_dom_sf"/>
</dbReference>
<feature type="signal peptide" evidence="2">
    <location>
        <begin position="1"/>
        <end position="26"/>
    </location>
</feature>
<sequence>MKKIFNLITFVTLSLVFFNTKSNVWAQTGSTVSVQPATQTKTHPSTVTVNINITNAQNLGAFDIILNYSSSLLKFETVSVNSNFMRGPGSGGSYRTVTPTGPIPTVPTGSFMFGAFTMDTTGLGLQGPSGNGTLATITFSTVGANGTSNITLSTVDIYDINGSLQTRSVQSGSVTVVGGSGTPAPTPTPTPTSTPSGSPTPTSTVKPTKTPKSTPVGPLGDADCDKKVNWSDYYVWLAFYGKSPQSCPNDPDFDNDNDVDLVDYSIWVRGAETQPTATPVPTGGDDDDGEDDDEDDD</sequence>
<dbReference type="Gene3D" id="1.10.1330.10">
    <property type="entry name" value="Dockerin domain"/>
    <property type="match status" value="1"/>
</dbReference>
<dbReference type="STRING" id="1802519.A2961_00910"/>
<dbReference type="GO" id="GO:0030246">
    <property type="term" value="F:carbohydrate binding"/>
    <property type="evidence" value="ECO:0007669"/>
    <property type="project" value="InterPro"/>
</dbReference>
<feature type="region of interest" description="Disordered" evidence="1">
    <location>
        <begin position="268"/>
        <end position="297"/>
    </location>
</feature>
<name>A0A1F8BG35_9BACT</name>
<dbReference type="PROSITE" id="PS00018">
    <property type="entry name" value="EF_HAND_1"/>
    <property type="match status" value="1"/>
</dbReference>
<reference evidence="4 5" key="1">
    <citation type="journal article" date="2016" name="Nat. Commun.">
        <title>Thousands of microbial genomes shed light on interconnected biogeochemical processes in an aquifer system.</title>
        <authorList>
            <person name="Anantharaman K."/>
            <person name="Brown C.T."/>
            <person name="Hug L.A."/>
            <person name="Sharon I."/>
            <person name="Castelle C.J."/>
            <person name="Probst A.J."/>
            <person name="Thomas B.C."/>
            <person name="Singh A."/>
            <person name="Wilkins M.J."/>
            <person name="Karaoz U."/>
            <person name="Brodie E.L."/>
            <person name="Williams K.H."/>
            <person name="Hubbard S.S."/>
            <person name="Banfield J.F."/>
        </authorList>
    </citation>
    <scope>NUCLEOTIDE SEQUENCE [LARGE SCALE GENOMIC DNA]</scope>
</reference>
<evidence type="ECO:0000259" key="3">
    <source>
        <dbReference type="Pfam" id="PF00963"/>
    </source>
</evidence>
<dbReference type="InterPro" id="IPR002102">
    <property type="entry name" value="Cohesin_dom"/>
</dbReference>
<evidence type="ECO:0000256" key="2">
    <source>
        <dbReference type="SAM" id="SignalP"/>
    </source>
</evidence>
<evidence type="ECO:0000256" key="1">
    <source>
        <dbReference type="SAM" id="MobiDB-lite"/>
    </source>
</evidence>
<dbReference type="SUPFAM" id="SSF63446">
    <property type="entry name" value="Type I dockerin domain"/>
    <property type="match status" value="1"/>
</dbReference>
<dbReference type="GO" id="GO:0000272">
    <property type="term" value="P:polysaccharide catabolic process"/>
    <property type="evidence" value="ECO:0007669"/>
    <property type="project" value="InterPro"/>
</dbReference>
<dbReference type="InterPro" id="IPR018247">
    <property type="entry name" value="EF_Hand_1_Ca_BS"/>
</dbReference>
<dbReference type="SUPFAM" id="SSF49384">
    <property type="entry name" value="Carbohydrate-binding domain"/>
    <property type="match status" value="1"/>
</dbReference>
<dbReference type="AlphaFoldDB" id="A0A1F8BG35"/>
<evidence type="ECO:0000313" key="4">
    <source>
        <dbReference type="EMBL" id="OGM63021.1"/>
    </source>
</evidence>
<dbReference type="InterPro" id="IPR036439">
    <property type="entry name" value="Dockerin_dom_sf"/>
</dbReference>
<evidence type="ECO:0000313" key="5">
    <source>
        <dbReference type="Proteomes" id="UP000177082"/>
    </source>
</evidence>
<comment type="caution">
    <text evidence="4">The sequence shown here is derived from an EMBL/GenBank/DDBJ whole genome shotgun (WGS) entry which is preliminary data.</text>
</comment>
<feature type="region of interest" description="Disordered" evidence="1">
    <location>
        <begin position="171"/>
        <end position="223"/>
    </location>
</feature>
<dbReference type="Gene3D" id="2.60.40.680">
    <property type="match status" value="1"/>
</dbReference>
<accession>A0A1F8BG35</accession>
<dbReference type="CDD" id="cd08547">
    <property type="entry name" value="Type_II_cohesin"/>
    <property type="match status" value="1"/>
</dbReference>
<organism evidence="4 5">
    <name type="scientific">Candidatus Woesebacteria bacterium RIFCSPLOWO2_01_FULL_39_21</name>
    <dbReference type="NCBI Taxonomy" id="1802519"/>
    <lineage>
        <taxon>Bacteria</taxon>
        <taxon>Candidatus Woeseibacteriota</taxon>
    </lineage>
</organism>
<dbReference type="Proteomes" id="UP000177082">
    <property type="component" value="Unassembled WGS sequence"/>
</dbReference>
<feature type="domain" description="Cohesin" evidence="3">
    <location>
        <begin position="40"/>
        <end position="176"/>
    </location>
</feature>
<keyword evidence="2" id="KW-0732">Signal</keyword>
<gene>
    <name evidence="4" type="ORF">A2961_00910</name>
</gene>
<proteinExistence type="predicted"/>
<protein>
    <recommendedName>
        <fullName evidence="3">Cohesin domain-containing protein</fullName>
    </recommendedName>
</protein>
<dbReference type="EMBL" id="MGHF01000022">
    <property type="protein sequence ID" value="OGM63021.1"/>
    <property type="molecule type" value="Genomic_DNA"/>
</dbReference>
<feature type="chain" id="PRO_5009535027" description="Cohesin domain-containing protein" evidence="2">
    <location>
        <begin position="27"/>
        <end position="297"/>
    </location>
</feature>
<dbReference type="Pfam" id="PF00963">
    <property type="entry name" value="Cohesin"/>
    <property type="match status" value="1"/>
</dbReference>